<evidence type="ECO:0000313" key="1">
    <source>
        <dbReference type="EMBL" id="KAK3680799.1"/>
    </source>
</evidence>
<keyword evidence="2" id="KW-1185">Reference proteome</keyword>
<proteinExistence type="predicted"/>
<reference evidence="1" key="1">
    <citation type="submission" date="2023-07" db="EMBL/GenBank/DDBJ databases">
        <title>Black Yeasts Isolated from many extreme environments.</title>
        <authorList>
            <person name="Coleine C."/>
            <person name="Stajich J.E."/>
            <person name="Selbmann L."/>
        </authorList>
    </citation>
    <scope>NUCLEOTIDE SEQUENCE</scope>
    <source>
        <strain evidence="1">CCFEE 5714</strain>
    </source>
</reference>
<dbReference type="EMBL" id="JAUTXU010000423">
    <property type="protein sequence ID" value="KAK3680799.1"/>
    <property type="molecule type" value="Genomic_DNA"/>
</dbReference>
<evidence type="ECO:0000313" key="2">
    <source>
        <dbReference type="Proteomes" id="UP001281147"/>
    </source>
</evidence>
<sequence>METIPIDPRGDVCFVLDADDEEKVGFVVSSKVLTLASDVFSAMLSPRFREGDALMLSNSPTPLEISLFDDSPTGMRVLLNVPHHRPTPKRLIFQELIAVATLVDKYNCRHIFQAISTAWIAPLIRGLGLHEELPDFLGITIAFENEDMFAAVFLGLALTTGTKLNTATAVERIEGRALADLVSDEICRKLYTLRGSTSWKI</sequence>
<organism evidence="1 2">
    <name type="scientific">Vermiconidia calcicola</name>
    <dbReference type="NCBI Taxonomy" id="1690605"/>
    <lineage>
        <taxon>Eukaryota</taxon>
        <taxon>Fungi</taxon>
        <taxon>Dikarya</taxon>
        <taxon>Ascomycota</taxon>
        <taxon>Pezizomycotina</taxon>
        <taxon>Dothideomycetes</taxon>
        <taxon>Dothideomycetidae</taxon>
        <taxon>Mycosphaerellales</taxon>
        <taxon>Extremaceae</taxon>
        <taxon>Vermiconidia</taxon>
    </lineage>
</organism>
<accession>A0ACC3M9Q7</accession>
<gene>
    <name evidence="1" type="ORF">LTR37_021055</name>
</gene>
<dbReference type="Proteomes" id="UP001281147">
    <property type="component" value="Unassembled WGS sequence"/>
</dbReference>
<protein>
    <submittedName>
        <fullName evidence="1">Uncharacterized protein</fullName>
    </submittedName>
</protein>
<comment type="caution">
    <text evidence="1">The sequence shown here is derived from an EMBL/GenBank/DDBJ whole genome shotgun (WGS) entry which is preliminary data.</text>
</comment>
<name>A0ACC3M9Q7_9PEZI</name>